<evidence type="ECO:0000256" key="2">
    <source>
        <dbReference type="SAM" id="SignalP"/>
    </source>
</evidence>
<feature type="compositionally biased region" description="Polar residues" evidence="1">
    <location>
        <begin position="268"/>
        <end position="278"/>
    </location>
</feature>
<dbReference type="STRING" id="765257.A0A0D0A0T1"/>
<dbReference type="Pfam" id="PF14633">
    <property type="entry name" value="SH2_2"/>
    <property type="match status" value="1"/>
</dbReference>
<keyword evidence="5" id="KW-1185">Reference proteome</keyword>
<organism evidence="4 5">
    <name type="scientific">Pisolithus microcarpus 441</name>
    <dbReference type="NCBI Taxonomy" id="765257"/>
    <lineage>
        <taxon>Eukaryota</taxon>
        <taxon>Fungi</taxon>
        <taxon>Dikarya</taxon>
        <taxon>Basidiomycota</taxon>
        <taxon>Agaricomycotina</taxon>
        <taxon>Agaricomycetes</taxon>
        <taxon>Agaricomycetidae</taxon>
        <taxon>Boletales</taxon>
        <taxon>Sclerodermatineae</taxon>
        <taxon>Pisolithaceae</taxon>
        <taxon>Pisolithus</taxon>
    </lineage>
</organism>
<reference evidence="4 5" key="1">
    <citation type="submission" date="2014-04" db="EMBL/GenBank/DDBJ databases">
        <authorList>
            <consortium name="DOE Joint Genome Institute"/>
            <person name="Kuo A."/>
            <person name="Kohler A."/>
            <person name="Costa M.D."/>
            <person name="Nagy L.G."/>
            <person name="Floudas D."/>
            <person name="Copeland A."/>
            <person name="Barry K.W."/>
            <person name="Cichocki N."/>
            <person name="Veneault-Fourrey C."/>
            <person name="LaButti K."/>
            <person name="Lindquist E.A."/>
            <person name="Lipzen A."/>
            <person name="Lundell T."/>
            <person name="Morin E."/>
            <person name="Murat C."/>
            <person name="Sun H."/>
            <person name="Tunlid A."/>
            <person name="Henrissat B."/>
            <person name="Grigoriev I.V."/>
            <person name="Hibbett D.S."/>
            <person name="Martin F."/>
            <person name="Nordberg H.P."/>
            <person name="Cantor M.N."/>
            <person name="Hua S.X."/>
        </authorList>
    </citation>
    <scope>NUCLEOTIDE SEQUENCE [LARGE SCALE GENOMIC DNA]</scope>
    <source>
        <strain evidence="4 5">441</strain>
    </source>
</reference>
<dbReference type="InterPro" id="IPR035420">
    <property type="entry name" value="Spt6_SH2"/>
</dbReference>
<dbReference type="EMBL" id="KN833706">
    <property type="protein sequence ID" value="KIK25723.1"/>
    <property type="molecule type" value="Genomic_DNA"/>
</dbReference>
<keyword evidence="2" id="KW-0732">Signal</keyword>
<reference evidence="5" key="2">
    <citation type="submission" date="2015-01" db="EMBL/GenBank/DDBJ databases">
        <title>Evolutionary Origins and Diversification of the Mycorrhizal Mutualists.</title>
        <authorList>
            <consortium name="DOE Joint Genome Institute"/>
            <consortium name="Mycorrhizal Genomics Consortium"/>
            <person name="Kohler A."/>
            <person name="Kuo A."/>
            <person name="Nagy L.G."/>
            <person name="Floudas D."/>
            <person name="Copeland A."/>
            <person name="Barry K.W."/>
            <person name="Cichocki N."/>
            <person name="Veneault-Fourrey C."/>
            <person name="LaButti K."/>
            <person name="Lindquist E.A."/>
            <person name="Lipzen A."/>
            <person name="Lundell T."/>
            <person name="Morin E."/>
            <person name="Murat C."/>
            <person name="Riley R."/>
            <person name="Ohm R."/>
            <person name="Sun H."/>
            <person name="Tunlid A."/>
            <person name="Henrissat B."/>
            <person name="Grigoriev I.V."/>
            <person name="Hibbett D.S."/>
            <person name="Martin F."/>
        </authorList>
    </citation>
    <scope>NUCLEOTIDE SEQUENCE [LARGE SCALE GENOMIC DNA]</scope>
    <source>
        <strain evidence="5">441</strain>
    </source>
</reference>
<feature type="signal peptide" evidence="2">
    <location>
        <begin position="1"/>
        <end position="17"/>
    </location>
</feature>
<evidence type="ECO:0000313" key="5">
    <source>
        <dbReference type="Proteomes" id="UP000054018"/>
    </source>
</evidence>
<dbReference type="HOGENOM" id="CLU_785541_0_0_1"/>
<evidence type="ECO:0000256" key="1">
    <source>
        <dbReference type="SAM" id="MobiDB-lite"/>
    </source>
</evidence>
<dbReference type="Proteomes" id="UP000054018">
    <property type="component" value="Unassembled WGS sequence"/>
</dbReference>
<feature type="domain" description="Spt6 SH2" evidence="3">
    <location>
        <begin position="99"/>
        <end position="181"/>
    </location>
</feature>
<feature type="compositionally biased region" description="Basic and acidic residues" evidence="1">
    <location>
        <begin position="304"/>
        <end position="317"/>
    </location>
</feature>
<protein>
    <recommendedName>
        <fullName evidence="3">Spt6 SH2 domain-containing protein</fullName>
    </recommendedName>
</protein>
<dbReference type="OrthoDB" id="3038644at2759"/>
<feature type="chain" id="PRO_5002206996" description="Spt6 SH2 domain-containing protein" evidence="2">
    <location>
        <begin position="18"/>
        <end position="353"/>
    </location>
</feature>
<gene>
    <name evidence="4" type="ORF">PISMIDRAFT_9460</name>
</gene>
<sequence length="353" mass="39186">MVQILWMLCLFAPRITSWHEKWRLSFDALELDEGGLHGEHPSSRAVPLIMDDNDNERKLNELNLDEFAVNMFEANENSQMSHHEPDLRGTPEAVCRTKLIVNHVQAVAHKVEELMAYEKFNHRPEDSDLSLKNFATANPAKSAYRLAPNHQKSGDFNLCVSENKTATIRTWPVLITPESYCPFEAPAAGIPEDLALSTHLCYTGQMTDHLRQPVSSSAASVYSVSSTHSSLSRYGPSHLRSASTSIMPGSGLVTPARATTPAVHHETPLQSSHLRTTSPVPPLPSRPRKMSFSATSPKKLQRSYSDESDREIIHERWMPNPNVVYSPPNGKSINYPYALPAARSHSSGSTNTA</sequence>
<dbReference type="Gene3D" id="3.30.505.10">
    <property type="entry name" value="SH2 domain"/>
    <property type="match status" value="1"/>
</dbReference>
<evidence type="ECO:0000259" key="3">
    <source>
        <dbReference type="Pfam" id="PF14633"/>
    </source>
</evidence>
<proteinExistence type="predicted"/>
<name>A0A0D0A0T1_9AGAM</name>
<dbReference type="InterPro" id="IPR036860">
    <property type="entry name" value="SH2_dom_sf"/>
</dbReference>
<feature type="compositionally biased region" description="Polar residues" evidence="1">
    <location>
        <begin position="344"/>
        <end position="353"/>
    </location>
</feature>
<feature type="region of interest" description="Disordered" evidence="1">
    <location>
        <begin position="229"/>
        <end position="353"/>
    </location>
</feature>
<accession>A0A0D0A0T1</accession>
<dbReference type="AlphaFoldDB" id="A0A0D0A0T1"/>
<evidence type="ECO:0000313" key="4">
    <source>
        <dbReference type="EMBL" id="KIK25723.1"/>
    </source>
</evidence>